<comment type="caution">
    <text evidence="8">The sequence shown here is derived from an EMBL/GenBank/DDBJ whole genome shotgun (WGS) entry which is preliminary data.</text>
</comment>
<dbReference type="InterPro" id="IPR008271">
    <property type="entry name" value="Ser/Thr_kinase_AS"/>
</dbReference>
<feature type="compositionally biased region" description="Basic and acidic residues" evidence="6">
    <location>
        <begin position="442"/>
        <end position="455"/>
    </location>
</feature>
<organism evidence="8 9">
    <name type="scientific">Molorchus minor</name>
    <dbReference type="NCBI Taxonomy" id="1323400"/>
    <lineage>
        <taxon>Eukaryota</taxon>
        <taxon>Metazoa</taxon>
        <taxon>Ecdysozoa</taxon>
        <taxon>Arthropoda</taxon>
        <taxon>Hexapoda</taxon>
        <taxon>Insecta</taxon>
        <taxon>Pterygota</taxon>
        <taxon>Neoptera</taxon>
        <taxon>Endopterygota</taxon>
        <taxon>Coleoptera</taxon>
        <taxon>Polyphaga</taxon>
        <taxon>Cucujiformia</taxon>
        <taxon>Chrysomeloidea</taxon>
        <taxon>Cerambycidae</taxon>
        <taxon>Lamiinae</taxon>
        <taxon>Monochamini</taxon>
        <taxon>Molorchus</taxon>
    </lineage>
</organism>
<evidence type="ECO:0000256" key="1">
    <source>
        <dbReference type="ARBA" id="ARBA00012513"/>
    </source>
</evidence>
<dbReference type="SMART" id="SM00220">
    <property type="entry name" value="S_TKc"/>
    <property type="match status" value="1"/>
</dbReference>
<feature type="domain" description="Protein kinase" evidence="7">
    <location>
        <begin position="43"/>
        <end position="328"/>
    </location>
</feature>
<proteinExistence type="inferred from homology"/>
<feature type="binding site" evidence="4">
    <location>
        <position position="75"/>
    </location>
    <ligand>
        <name>ATP</name>
        <dbReference type="ChEBI" id="CHEBI:30616"/>
    </ligand>
</feature>
<evidence type="ECO:0000256" key="4">
    <source>
        <dbReference type="PROSITE-ProRule" id="PRU10141"/>
    </source>
</evidence>
<evidence type="ECO:0000256" key="3">
    <source>
        <dbReference type="ARBA" id="ARBA00022840"/>
    </source>
</evidence>
<dbReference type="Gene3D" id="1.10.510.10">
    <property type="entry name" value="Transferase(Phosphotransferase) domain 1"/>
    <property type="match status" value="1"/>
</dbReference>
<reference evidence="8" key="1">
    <citation type="journal article" date="2023" name="Insect Mol. Biol.">
        <title>Genome sequencing provides insights into the evolution of gene families encoding plant cell wall-degrading enzymes in longhorned beetles.</title>
        <authorList>
            <person name="Shin N.R."/>
            <person name="Okamura Y."/>
            <person name="Kirsch R."/>
            <person name="Pauchet Y."/>
        </authorList>
    </citation>
    <scope>NUCLEOTIDE SEQUENCE</scope>
    <source>
        <strain evidence="8">MMC_N1</strain>
    </source>
</reference>
<gene>
    <name evidence="8" type="ORF">NQ317_000034</name>
</gene>
<keyword evidence="2 4" id="KW-0547">Nucleotide-binding</keyword>
<comment type="similarity">
    <text evidence="5">Belongs to the protein kinase superfamily.</text>
</comment>
<dbReference type="InterPro" id="IPR000719">
    <property type="entry name" value="Prot_kinase_dom"/>
</dbReference>
<dbReference type="PROSITE" id="PS00107">
    <property type="entry name" value="PROTEIN_KINASE_ATP"/>
    <property type="match status" value="1"/>
</dbReference>
<accession>A0ABQ9J3A3</accession>
<keyword evidence="5" id="KW-0418">Kinase</keyword>
<keyword evidence="3 4" id="KW-0067">ATP-binding</keyword>
<sequence>MIGAWLGADFTSSCTKRKAANGYKLAEPLPKGEILQDIAKKKWKLGPSIGQGGFGEIYSAQEADKGGTKYPYVIKIEPHANGSLFVEMHFYMRNAKPDDVENFKTKKGLKTFGMPLYLGSGSHEYKGEKYRFIVMEKFGTDIWKIFLEHNRIFPTTTVFKLGVQILDVLEYIHEHNYVHADIKGANILTGTTRETNNKQVYLVDFGLATKFTVEKEFKPNPKKAHDGTIEYLSRDAHNGVQTRRGDLEILAYNLIQWLGCTLPWEKNLKVPNVVQKCKEEYMSSVPKMIKACFGNRTPPGAIVDFLNYLNSLKFDSEPDYKKIRKIFLSEIKNCGDTLESPLKFSKEKDTRKKSPAKRKSNQRTGVSPKRKVARNKKTEDVSDHEKENMEDDEDLPIDDQNDEDVDDIIEASLDEDFPLIGKKGKRINKKKEQNGDVASIPSKKEEPFEEKCKQN</sequence>
<dbReference type="InterPro" id="IPR050235">
    <property type="entry name" value="CK1_Ser-Thr_kinase"/>
</dbReference>
<evidence type="ECO:0000259" key="7">
    <source>
        <dbReference type="PROSITE" id="PS50011"/>
    </source>
</evidence>
<dbReference type="EMBL" id="JAPWTJ010001344">
    <property type="protein sequence ID" value="KAJ8972443.1"/>
    <property type="molecule type" value="Genomic_DNA"/>
</dbReference>
<evidence type="ECO:0000256" key="6">
    <source>
        <dbReference type="SAM" id="MobiDB-lite"/>
    </source>
</evidence>
<name>A0ABQ9J3A3_9CUCU</name>
<dbReference type="SUPFAM" id="SSF56112">
    <property type="entry name" value="Protein kinase-like (PK-like)"/>
    <property type="match status" value="1"/>
</dbReference>
<feature type="region of interest" description="Disordered" evidence="6">
    <location>
        <begin position="428"/>
        <end position="455"/>
    </location>
</feature>
<dbReference type="Proteomes" id="UP001162164">
    <property type="component" value="Unassembled WGS sequence"/>
</dbReference>
<evidence type="ECO:0000256" key="5">
    <source>
        <dbReference type="RuleBase" id="RU000304"/>
    </source>
</evidence>
<evidence type="ECO:0000313" key="8">
    <source>
        <dbReference type="EMBL" id="KAJ8972443.1"/>
    </source>
</evidence>
<dbReference type="InterPro" id="IPR017441">
    <property type="entry name" value="Protein_kinase_ATP_BS"/>
</dbReference>
<dbReference type="EC" id="2.7.11.1" evidence="1"/>
<evidence type="ECO:0000313" key="9">
    <source>
        <dbReference type="Proteomes" id="UP001162164"/>
    </source>
</evidence>
<feature type="region of interest" description="Disordered" evidence="6">
    <location>
        <begin position="342"/>
        <end position="408"/>
    </location>
</feature>
<dbReference type="Pfam" id="PF00069">
    <property type="entry name" value="Pkinase"/>
    <property type="match status" value="1"/>
</dbReference>
<keyword evidence="5" id="KW-0723">Serine/threonine-protein kinase</keyword>
<dbReference type="InterPro" id="IPR011009">
    <property type="entry name" value="Kinase-like_dom_sf"/>
</dbReference>
<dbReference type="PANTHER" id="PTHR11909">
    <property type="entry name" value="CASEIN KINASE-RELATED"/>
    <property type="match status" value="1"/>
</dbReference>
<protein>
    <recommendedName>
        <fullName evidence="1">non-specific serine/threonine protein kinase</fullName>
        <ecNumber evidence="1">2.7.11.1</ecNumber>
    </recommendedName>
</protein>
<keyword evidence="5" id="KW-0808">Transferase</keyword>
<dbReference type="PROSITE" id="PS50011">
    <property type="entry name" value="PROTEIN_KINASE_DOM"/>
    <property type="match status" value="1"/>
</dbReference>
<feature type="compositionally biased region" description="Basic and acidic residues" evidence="6">
    <location>
        <begin position="376"/>
        <end position="387"/>
    </location>
</feature>
<feature type="compositionally biased region" description="Acidic residues" evidence="6">
    <location>
        <begin position="388"/>
        <end position="408"/>
    </location>
</feature>
<evidence type="ECO:0000256" key="2">
    <source>
        <dbReference type="ARBA" id="ARBA00022741"/>
    </source>
</evidence>
<dbReference type="PROSITE" id="PS00108">
    <property type="entry name" value="PROTEIN_KINASE_ST"/>
    <property type="match status" value="1"/>
</dbReference>
<keyword evidence="9" id="KW-1185">Reference proteome</keyword>